<dbReference type="Proteomes" id="UP001242811">
    <property type="component" value="Unassembled WGS sequence"/>
</dbReference>
<name>A0ABU0KU87_9BACL</name>
<sequence>MSSSIYSGCVYPSKSRFMDTDIFLSSQPEAGNPVFSVYQTDIIVYGEGLQDYFKLEFGEKSYEQSILML</sequence>
<dbReference type="RefSeq" id="WP_244315756.1">
    <property type="nucleotide sequence ID" value="NZ_CP045298.1"/>
</dbReference>
<evidence type="ECO:0000313" key="2">
    <source>
        <dbReference type="Proteomes" id="UP001242811"/>
    </source>
</evidence>
<organism evidence="1 2">
    <name type="scientific">Paenibacillus brasilensis</name>
    <dbReference type="NCBI Taxonomy" id="128574"/>
    <lineage>
        <taxon>Bacteria</taxon>
        <taxon>Bacillati</taxon>
        <taxon>Bacillota</taxon>
        <taxon>Bacilli</taxon>
        <taxon>Bacillales</taxon>
        <taxon>Paenibacillaceae</taxon>
        <taxon>Paenibacillus</taxon>
    </lineage>
</organism>
<evidence type="ECO:0000313" key="1">
    <source>
        <dbReference type="EMBL" id="MDQ0492988.1"/>
    </source>
</evidence>
<gene>
    <name evidence="1" type="ORF">QOZ95_001138</name>
</gene>
<keyword evidence="2" id="KW-1185">Reference proteome</keyword>
<accession>A0ABU0KU87</accession>
<protein>
    <submittedName>
        <fullName evidence="1">Uncharacterized protein</fullName>
    </submittedName>
</protein>
<proteinExistence type="predicted"/>
<dbReference type="EMBL" id="JAUSWA010000004">
    <property type="protein sequence ID" value="MDQ0492988.1"/>
    <property type="molecule type" value="Genomic_DNA"/>
</dbReference>
<reference evidence="1 2" key="1">
    <citation type="submission" date="2023-07" db="EMBL/GenBank/DDBJ databases">
        <title>Genomic Encyclopedia of Type Strains, Phase IV (KMG-IV): sequencing the most valuable type-strain genomes for metagenomic binning, comparative biology and taxonomic classification.</title>
        <authorList>
            <person name="Goeker M."/>
        </authorList>
    </citation>
    <scope>NUCLEOTIDE SEQUENCE [LARGE SCALE GENOMIC DNA]</scope>
    <source>
        <strain evidence="1 2">DSM 14914</strain>
    </source>
</reference>
<comment type="caution">
    <text evidence="1">The sequence shown here is derived from an EMBL/GenBank/DDBJ whole genome shotgun (WGS) entry which is preliminary data.</text>
</comment>